<dbReference type="AlphaFoldDB" id="A0AAN9AUZ5"/>
<sequence length="268" mass="30048">MALQGRALHKICHDLLRMSISGTSRKTVTQPGLGRQKGTAASIYHSGSSKCVPHLPCASLQTKSPRENTNLNTVANRKENGNSLFDIGTKLTSLPNASAETTTTDSQGLSLATWPGVGHLEYICPSQKLSTLPDLTILEQTPGAVSYDLPKIPSLISLIIDTPDRPGQSEVAEPENSQRNTPKEARYIMKIRRRKMKRHLLKKFRKRMAFTLRKIRREQRRKKEAVFMARLANLKAWGDNFDAKEWAEEELNKARLGGFYINVLAKKQ</sequence>
<name>A0AAN9AUZ5_9CAEN</name>
<evidence type="ECO:0000313" key="3">
    <source>
        <dbReference type="Proteomes" id="UP001374579"/>
    </source>
</evidence>
<evidence type="ECO:0008006" key="4">
    <source>
        <dbReference type="Google" id="ProtNLM"/>
    </source>
</evidence>
<gene>
    <name evidence="2" type="ORF">V1264_007346</name>
</gene>
<comment type="caution">
    <text evidence="2">The sequence shown here is derived from an EMBL/GenBank/DDBJ whole genome shotgun (WGS) entry which is preliminary data.</text>
</comment>
<dbReference type="Proteomes" id="UP001374579">
    <property type="component" value="Unassembled WGS sequence"/>
</dbReference>
<organism evidence="2 3">
    <name type="scientific">Littorina saxatilis</name>
    <dbReference type="NCBI Taxonomy" id="31220"/>
    <lineage>
        <taxon>Eukaryota</taxon>
        <taxon>Metazoa</taxon>
        <taxon>Spiralia</taxon>
        <taxon>Lophotrochozoa</taxon>
        <taxon>Mollusca</taxon>
        <taxon>Gastropoda</taxon>
        <taxon>Caenogastropoda</taxon>
        <taxon>Littorinimorpha</taxon>
        <taxon>Littorinoidea</taxon>
        <taxon>Littorinidae</taxon>
        <taxon>Littorina</taxon>
    </lineage>
</organism>
<evidence type="ECO:0000256" key="1">
    <source>
        <dbReference type="SAM" id="MobiDB-lite"/>
    </source>
</evidence>
<protein>
    <recommendedName>
        <fullName evidence="4">Mitochondrial mRNA-processing protein COX24 C-terminal domain-containing protein</fullName>
    </recommendedName>
</protein>
<keyword evidence="3" id="KW-1185">Reference proteome</keyword>
<accession>A0AAN9AUZ5</accession>
<feature type="region of interest" description="Disordered" evidence="1">
    <location>
        <begin position="163"/>
        <end position="183"/>
    </location>
</feature>
<dbReference type="EMBL" id="JBAMIC010000019">
    <property type="protein sequence ID" value="KAK7093637.1"/>
    <property type="molecule type" value="Genomic_DNA"/>
</dbReference>
<reference evidence="2 3" key="1">
    <citation type="submission" date="2024-02" db="EMBL/GenBank/DDBJ databases">
        <title>Chromosome-scale genome assembly of the rough periwinkle Littorina saxatilis.</title>
        <authorList>
            <person name="De Jode A."/>
            <person name="Faria R."/>
            <person name="Formenti G."/>
            <person name="Sims Y."/>
            <person name="Smith T.P."/>
            <person name="Tracey A."/>
            <person name="Wood J.M.D."/>
            <person name="Zagrodzka Z.B."/>
            <person name="Johannesson K."/>
            <person name="Butlin R.K."/>
            <person name="Leder E.H."/>
        </authorList>
    </citation>
    <scope>NUCLEOTIDE SEQUENCE [LARGE SCALE GENOMIC DNA]</scope>
    <source>
        <strain evidence="2">Snail1</strain>
        <tissue evidence="2">Muscle</tissue>
    </source>
</reference>
<evidence type="ECO:0000313" key="2">
    <source>
        <dbReference type="EMBL" id="KAK7093637.1"/>
    </source>
</evidence>
<proteinExistence type="predicted"/>